<accession>A0A6L9MHD4</accession>
<evidence type="ECO:0000256" key="1">
    <source>
        <dbReference type="SAM" id="Phobius"/>
    </source>
</evidence>
<keyword evidence="3" id="KW-1185">Reference proteome</keyword>
<dbReference type="Proteomes" id="UP000476332">
    <property type="component" value="Unassembled WGS sequence"/>
</dbReference>
<dbReference type="EMBL" id="JAAAMJ010000006">
    <property type="protein sequence ID" value="NDV87227.1"/>
    <property type="molecule type" value="Genomic_DNA"/>
</dbReference>
<keyword evidence="1" id="KW-0812">Transmembrane</keyword>
<reference evidence="2 3" key="1">
    <citation type="submission" date="2020-01" db="EMBL/GenBank/DDBJ databases">
        <title>Genomes of bacteria type strains.</title>
        <authorList>
            <person name="Chen J."/>
            <person name="Zhu S."/>
            <person name="Chen J."/>
        </authorList>
    </citation>
    <scope>NUCLEOTIDE SEQUENCE [LARGE SCALE GENOMIC DNA]</scope>
    <source>
        <strain evidence="2 3">KCTC 52919</strain>
    </source>
</reference>
<evidence type="ECO:0000313" key="2">
    <source>
        <dbReference type="EMBL" id="NDV87227.1"/>
    </source>
</evidence>
<organism evidence="2 3">
    <name type="scientific">Aurantimonas aggregata</name>
    <dbReference type="NCBI Taxonomy" id="2047720"/>
    <lineage>
        <taxon>Bacteria</taxon>
        <taxon>Pseudomonadati</taxon>
        <taxon>Pseudomonadota</taxon>
        <taxon>Alphaproteobacteria</taxon>
        <taxon>Hyphomicrobiales</taxon>
        <taxon>Aurantimonadaceae</taxon>
        <taxon>Aurantimonas</taxon>
    </lineage>
</organism>
<feature type="transmembrane region" description="Helical" evidence="1">
    <location>
        <begin position="27"/>
        <end position="48"/>
    </location>
</feature>
<evidence type="ECO:0000313" key="3">
    <source>
        <dbReference type="Proteomes" id="UP000476332"/>
    </source>
</evidence>
<name>A0A6L9MHD4_9HYPH</name>
<comment type="caution">
    <text evidence="2">The sequence shown here is derived from an EMBL/GenBank/DDBJ whole genome shotgun (WGS) entry which is preliminary data.</text>
</comment>
<dbReference type="InterPro" id="IPR011048">
    <property type="entry name" value="Haem_d1_sf"/>
</dbReference>
<keyword evidence="1" id="KW-0472">Membrane</keyword>
<protein>
    <submittedName>
        <fullName evidence="2">Fimbrial protein</fullName>
    </submittedName>
</protein>
<proteinExistence type="predicted"/>
<dbReference type="AlphaFoldDB" id="A0A6L9MHD4"/>
<sequence>MTIRDEEEAEAPLDPAVERLRRKMVRLLAVSIGVMMIGVMAVLAAVVYKAMSPDGRQALDGAEIALALPAGADIRSVSLDGDRALVHAATGEGNRLYLISLADGAILATYTLGAGG</sequence>
<keyword evidence="1" id="KW-1133">Transmembrane helix</keyword>
<gene>
    <name evidence="2" type="ORF">GTW51_10990</name>
</gene>
<dbReference type="RefSeq" id="WP_163043790.1">
    <property type="nucleotide sequence ID" value="NZ_JAAAMJ010000006.1"/>
</dbReference>
<dbReference type="SUPFAM" id="SSF51004">
    <property type="entry name" value="C-terminal (heme d1) domain of cytochrome cd1-nitrite reductase"/>
    <property type="match status" value="1"/>
</dbReference>